<organism evidence="2 3">
    <name type="scientific">Phytohabitans rumicis</name>
    <dbReference type="NCBI Taxonomy" id="1076125"/>
    <lineage>
        <taxon>Bacteria</taxon>
        <taxon>Bacillati</taxon>
        <taxon>Actinomycetota</taxon>
        <taxon>Actinomycetes</taxon>
        <taxon>Micromonosporales</taxon>
        <taxon>Micromonosporaceae</taxon>
    </lineage>
</organism>
<dbReference type="InterPro" id="IPR050312">
    <property type="entry name" value="IolE/XylAMocC-like"/>
</dbReference>
<evidence type="ECO:0000313" key="2">
    <source>
        <dbReference type="EMBL" id="GFJ86651.1"/>
    </source>
</evidence>
<reference evidence="2 3" key="2">
    <citation type="submission" date="2020-03" db="EMBL/GenBank/DDBJ databases">
        <authorList>
            <person name="Ichikawa N."/>
            <person name="Kimura A."/>
            <person name="Kitahashi Y."/>
            <person name="Uohara A."/>
        </authorList>
    </citation>
    <scope>NUCLEOTIDE SEQUENCE [LARGE SCALE GENOMIC DNA]</scope>
    <source>
        <strain evidence="2 3">NBRC 108638</strain>
    </source>
</reference>
<comment type="caution">
    <text evidence="2">The sequence shown here is derived from an EMBL/GenBank/DDBJ whole genome shotgun (WGS) entry which is preliminary data.</text>
</comment>
<dbReference type="EMBL" id="BLPG01000001">
    <property type="protein sequence ID" value="GFJ86651.1"/>
    <property type="molecule type" value="Genomic_DNA"/>
</dbReference>
<sequence length="330" mass="35724">MKLGAYTACLHDKPLPEALAVLAGFGLDSAEVNSGGFIPEPHLPIADILASGQAREDYLGVFAGHGMTLTALNCNGNPLHPNPAVREKHAADILRSIEVAALLGVKRVVTMSGTPAASASGTNPAWNVLPWDSAYLDVRDYQWNEVAIPFWRTVQERAADLDVKIAIEMHPHNVVYNPATLLRLVEAIDATHVGAELDPSHLFWQGIEPIEAIDHLGALVYNAAAKDTRINPAARVNGVLDDRFGRVRPDEPGAVGLGGPYTLSRWPTNSSWDFVAVGRGHDLDWWRGFLRALERLDPDMAVNIEHEDQELGQLEGLESAAKTLLAAAGR</sequence>
<reference evidence="2 3" key="1">
    <citation type="submission" date="2020-03" db="EMBL/GenBank/DDBJ databases">
        <title>Whole genome shotgun sequence of Phytohabitans rumicis NBRC 108638.</title>
        <authorList>
            <person name="Komaki H."/>
            <person name="Tamura T."/>
        </authorList>
    </citation>
    <scope>NUCLEOTIDE SEQUENCE [LARGE SCALE GENOMIC DNA]</scope>
    <source>
        <strain evidence="2 3">NBRC 108638</strain>
    </source>
</reference>
<evidence type="ECO:0000259" key="1">
    <source>
        <dbReference type="Pfam" id="PF01261"/>
    </source>
</evidence>
<dbReference type="PANTHER" id="PTHR12110:SF21">
    <property type="entry name" value="XYLOSE ISOMERASE-LIKE TIM BARREL DOMAIN-CONTAINING PROTEIN"/>
    <property type="match status" value="1"/>
</dbReference>
<gene>
    <name evidence="2" type="ORF">Prum_002930</name>
</gene>
<keyword evidence="3" id="KW-1185">Reference proteome</keyword>
<dbReference type="SUPFAM" id="SSF51658">
    <property type="entry name" value="Xylose isomerase-like"/>
    <property type="match status" value="1"/>
</dbReference>
<dbReference type="GO" id="GO:0016853">
    <property type="term" value="F:isomerase activity"/>
    <property type="evidence" value="ECO:0007669"/>
    <property type="project" value="UniProtKB-KW"/>
</dbReference>
<accession>A0A6V8KW80</accession>
<name>A0A6V8KW80_9ACTN</name>
<proteinExistence type="predicted"/>
<dbReference type="Proteomes" id="UP000482960">
    <property type="component" value="Unassembled WGS sequence"/>
</dbReference>
<dbReference type="InterPro" id="IPR036237">
    <property type="entry name" value="Xyl_isomerase-like_sf"/>
</dbReference>
<dbReference type="AlphaFoldDB" id="A0A6V8KW80"/>
<dbReference type="Gene3D" id="3.20.20.150">
    <property type="entry name" value="Divalent-metal-dependent TIM barrel enzymes"/>
    <property type="match status" value="1"/>
</dbReference>
<dbReference type="RefSeq" id="WP_173073246.1">
    <property type="nucleotide sequence ID" value="NZ_BAABJB010000044.1"/>
</dbReference>
<protein>
    <submittedName>
        <fullName evidence="2">Sugar phosphate isomerase</fullName>
    </submittedName>
</protein>
<dbReference type="InterPro" id="IPR013022">
    <property type="entry name" value="Xyl_isomerase-like_TIM-brl"/>
</dbReference>
<keyword evidence="2" id="KW-0413">Isomerase</keyword>
<dbReference type="Pfam" id="PF01261">
    <property type="entry name" value="AP_endonuc_2"/>
    <property type="match status" value="1"/>
</dbReference>
<evidence type="ECO:0000313" key="3">
    <source>
        <dbReference type="Proteomes" id="UP000482960"/>
    </source>
</evidence>
<feature type="domain" description="Xylose isomerase-like TIM barrel" evidence="1">
    <location>
        <begin position="52"/>
        <end position="318"/>
    </location>
</feature>
<dbReference type="PANTHER" id="PTHR12110">
    <property type="entry name" value="HYDROXYPYRUVATE ISOMERASE"/>
    <property type="match status" value="1"/>
</dbReference>